<dbReference type="RefSeq" id="XP_002108100.1">
    <property type="nucleotide sequence ID" value="XM_002108064.1"/>
</dbReference>
<dbReference type="OMA" id="YLFQAPM"/>
<name>B3RM43_TRIAD</name>
<organism evidence="2 3">
    <name type="scientific">Trichoplax adhaerens</name>
    <name type="common">Trichoplax reptans</name>
    <dbReference type="NCBI Taxonomy" id="10228"/>
    <lineage>
        <taxon>Eukaryota</taxon>
        <taxon>Metazoa</taxon>
        <taxon>Placozoa</taxon>
        <taxon>Uniplacotomia</taxon>
        <taxon>Trichoplacea</taxon>
        <taxon>Trichoplacidae</taxon>
        <taxon>Trichoplax</taxon>
    </lineage>
</organism>
<keyword evidence="3" id="KW-1185">Reference proteome</keyword>
<gene>
    <name evidence="2" type="ORF">TRIADDRAFT_52230</name>
</gene>
<accession>B3RM43</accession>
<proteinExistence type="predicted"/>
<dbReference type="Proteomes" id="UP000009022">
    <property type="component" value="Unassembled WGS sequence"/>
</dbReference>
<reference evidence="2 3" key="1">
    <citation type="journal article" date="2008" name="Nature">
        <title>The Trichoplax genome and the nature of placozoans.</title>
        <authorList>
            <person name="Srivastava M."/>
            <person name="Begovic E."/>
            <person name="Chapman J."/>
            <person name="Putnam N.H."/>
            <person name="Hellsten U."/>
            <person name="Kawashima T."/>
            <person name="Kuo A."/>
            <person name="Mitros T."/>
            <person name="Salamov A."/>
            <person name="Carpenter M.L."/>
            <person name="Signorovitch A.Y."/>
            <person name="Moreno M.A."/>
            <person name="Kamm K."/>
            <person name="Grimwood J."/>
            <person name="Schmutz J."/>
            <person name="Shapiro H."/>
            <person name="Grigoriev I.V."/>
            <person name="Buss L.W."/>
            <person name="Schierwater B."/>
            <person name="Dellaporta S.L."/>
            <person name="Rokhsar D.S."/>
        </authorList>
    </citation>
    <scope>NUCLEOTIDE SEQUENCE [LARGE SCALE GENOMIC DNA]</scope>
    <source>
        <strain evidence="2 3">Grell-BS-1999</strain>
    </source>
</reference>
<evidence type="ECO:0000313" key="3">
    <source>
        <dbReference type="Proteomes" id="UP000009022"/>
    </source>
</evidence>
<feature type="coiled-coil region" evidence="1">
    <location>
        <begin position="226"/>
        <end position="267"/>
    </location>
</feature>
<sequence>MSDEGDIGIQLNSSLHELDHKVQKVIEENQGILQNLNVMMNNKEISRLHQQLKTAVSSSSGLLEALQPVSDIVQKYEREVSRKLTTLDYPQDLTEARRRLDQEREEWEKEVEIQRKELKNAYREVEEARSSINTIGRELAAQRIALEEERLSKINGTIQILRESDSEKLQYHLKQQMLKNVKLEKEKIKVDFKLQEKIEALKIANVTIQRLDSEVIQSRESTEKIVKQFERQTVEANKRLAEMQQELEKAKERALRFQKMLKSEKLKQMALEAALEKEIRLREASITGPELSPRMEKMYISTVKDTVDQIAPVTILGTTTDANEIKKRSQHLLYDQAFLRAKLRQYEFENSIHLKKIREINAEKEHLEAQLVIMHDGRLELKKKFEKLANEHRRLLSTVSRQRTDWFQKHRQEQQQIEEAKWSKIGPMPLINSRLRTQFSSER</sequence>
<dbReference type="InParanoid" id="B3RM43"/>
<keyword evidence="1" id="KW-0175">Coiled coil</keyword>
<dbReference type="AlphaFoldDB" id="B3RM43"/>
<feature type="coiled-coil region" evidence="1">
    <location>
        <begin position="97"/>
        <end position="138"/>
    </location>
</feature>
<protein>
    <submittedName>
        <fullName evidence="2">Uncharacterized protein</fullName>
    </submittedName>
</protein>
<dbReference type="FunCoup" id="B3RM43">
    <property type="interactions" value="407"/>
</dbReference>
<dbReference type="EMBL" id="DS985241">
    <property type="protein sequence ID" value="EDV28898.1"/>
    <property type="molecule type" value="Genomic_DNA"/>
</dbReference>
<evidence type="ECO:0000313" key="2">
    <source>
        <dbReference type="EMBL" id="EDV28898.1"/>
    </source>
</evidence>
<dbReference type="KEGG" id="tad:TRIADDRAFT_52230"/>
<dbReference type="HOGENOM" id="CLU_618699_0_0_1"/>
<dbReference type="CTD" id="6750049"/>
<evidence type="ECO:0000256" key="1">
    <source>
        <dbReference type="SAM" id="Coils"/>
    </source>
</evidence>
<dbReference type="eggNOG" id="ENOG502SDNR">
    <property type="taxonomic scope" value="Eukaryota"/>
</dbReference>
<dbReference type="OrthoDB" id="9992186at2759"/>
<dbReference type="GeneID" id="6750049"/>